<feature type="domain" description="CzcB N-terminal" evidence="4">
    <location>
        <begin position="52"/>
        <end position="143"/>
    </location>
</feature>
<dbReference type="Pfam" id="PF25973">
    <property type="entry name" value="BSH_CzcB"/>
    <property type="match status" value="1"/>
</dbReference>
<feature type="compositionally biased region" description="Basic and acidic residues" evidence="2">
    <location>
        <begin position="35"/>
        <end position="47"/>
    </location>
</feature>
<dbReference type="InterPro" id="IPR058646">
    <property type="entry name" value="CzcB_N"/>
</dbReference>
<dbReference type="GO" id="GO:0060003">
    <property type="term" value="P:copper ion export"/>
    <property type="evidence" value="ECO:0007669"/>
    <property type="project" value="TreeGrafter"/>
</dbReference>
<dbReference type="GO" id="GO:0015679">
    <property type="term" value="P:plasma membrane copper ion transport"/>
    <property type="evidence" value="ECO:0007669"/>
    <property type="project" value="TreeGrafter"/>
</dbReference>
<dbReference type="Pfam" id="PF25975">
    <property type="entry name" value="CzcB_C"/>
    <property type="match status" value="1"/>
</dbReference>
<dbReference type="InterPro" id="IPR058647">
    <property type="entry name" value="BSH_CzcB-like"/>
</dbReference>
<protein>
    <submittedName>
        <fullName evidence="7">Cobalt-zinc-cadmium efflux system membrane fusion protein</fullName>
    </submittedName>
</protein>
<evidence type="ECO:0000259" key="4">
    <source>
        <dbReference type="Pfam" id="PF25971"/>
    </source>
</evidence>
<accession>A0A4R7NXA8</accession>
<dbReference type="OrthoDB" id="9768185at2"/>
<dbReference type="InterPro" id="IPR011053">
    <property type="entry name" value="Single_hybrid_motif"/>
</dbReference>
<keyword evidence="8" id="KW-1185">Reference proteome</keyword>
<organism evidence="7 8">
    <name type="scientific">Panacagrimonas perspica</name>
    <dbReference type="NCBI Taxonomy" id="381431"/>
    <lineage>
        <taxon>Bacteria</taxon>
        <taxon>Pseudomonadati</taxon>
        <taxon>Pseudomonadota</taxon>
        <taxon>Gammaproteobacteria</taxon>
        <taxon>Nevskiales</taxon>
        <taxon>Nevskiaceae</taxon>
        <taxon>Panacagrimonas</taxon>
    </lineage>
</organism>
<dbReference type="Gene3D" id="2.40.30.170">
    <property type="match status" value="1"/>
</dbReference>
<dbReference type="Gene3D" id="2.40.420.20">
    <property type="match status" value="1"/>
</dbReference>
<dbReference type="AlphaFoldDB" id="A0A4R7NXA8"/>
<evidence type="ECO:0000313" key="8">
    <source>
        <dbReference type="Proteomes" id="UP000295341"/>
    </source>
</evidence>
<reference evidence="7 8" key="1">
    <citation type="submission" date="2019-03" db="EMBL/GenBank/DDBJ databases">
        <title>Genomic Encyclopedia of Type Strains, Phase IV (KMG-IV): sequencing the most valuable type-strain genomes for metagenomic binning, comparative biology and taxonomic classification.</title>
        <authorList>
            <person name="Goeker M."/>
        </authorList>
    </citation>
    <scope>NUCLEOTIDE SEQUENCE [LARGE SCALE GENOMIC DNA]</scope>
    <source>
        <strain evidence="7 8">DSM 26377</strain>
    </source>
</reference>
<dbReference type="GO" id="GO:0046914">
    <property type="term" value="F:transition metal ion binding"/>
    <property type="evidence" value="ECO:0007669"/>
    <property type="project" value="TreeGrafter"/>
</dbReference>
<feature type="domain" description="CzcB-like barrel-sandwich hybrid" evidence="5">
    <location>
        <begin position="192"/>
        <end position="262"/>
    </location>
</feature>
<dbReference type="SUPFAM" id="SSF51230">
    <property type="entry name" value="Single hybrid motif"/>
    <property type="match status" value="1"/>
</dbReference>
<evidence type="ECO:0000256" key="3">
    <source>
        <dbReference type="SAM" id="SignalP"/>
    </source>
</evidence>
<evidence type="ECO:0000256" key="1">
    <source>
        <dbReference type="ARBA" id="ARBA00022448"/>
    </source>
</evidence>
<evidence type="ECO:0000256" key="2">
    <source>
        <dbReference type="SAM" id="MobiDB-lite"/>
    </source>
</evidence>
<dbReference type="Proteomes" id="UP000295341">
    <property type="component" value="Unassembled WGS sequence"/>
</dbReference>
<dbReference type="InterPro" id="IPR051909">
    <property type="entry name" value="MFP_Cation_Efflux"/>
</dbReference>
<evidence type="ECO:0000259" key="5">
    <source>
        <dbReference type="Pfam" id="PF25973"/>
    </source>
</evidence>
<dbReference type="Pfam" id="PF25971">
    <property type="entry name" value="CzcB_N"/>
    <property type="match status" value="1"/>
</dbReference>
<dbReference type="EMBL" id="SOBT01000011">
    <property type="protein sequence ID" value="TDU25894.1"/>
    <property type="molecule type" value="Genomic_DNA"/>
</dbReference>
<comment type="caution">
    <text evidence="7">The sequence shown here is derived from an EMBL/GenBank/DDBJ whole genome shotgun (WGS) entry which is preliminary data.</text>
</comment>
<name>A0A4R7NXA8_9GAMM</name>
<dbReference type="Gene3D" id="2.40.50.100">
    <property type="match status" value="1"/>
</dbReference>
<evidence type="ECO:0000259" key="6">
    <source>
        <dbReference type="Pfam" id="PF25975"/>
    </source>
</evidence>
<feature type="signal peptide" evidence="3">
    <location>
        <begin position="1"/>
        <end position="21"/>
    </location>
</feature>
<dbReference type="CDD" id="cd06850">
    <property type="entry name" value="biotinyl_domain"/>
    <property type="match status" value="1"/>
</dbReference>
<evidence type="ECO:0000313" key="7">
    <source>
        <dbReference type="EMBL" id="TDU25894.1"/>
    </source>
</evidence>
<dbReference type="RefSeq" id="WP_133883468.1">
    <property type="nucleotide sequence ID" value="NZ_MWIN01000013.1"/>
</dbReference>
<dbReference type="GO" id="GO:0030288">
    <property type="term" value="C:outer membrane-bounded periplasmic space"/>
    <property type="evidence" value="ECO:0007669"/>
    <property type="project" value="TreeGrafter"/>
</dbReference>
<feature type="region of interest" description="Disordered" evidence="2">
    <location>
        <begin position="28"/>
        <end position="50"/>
    </location>
</feature>
<sequence length="419" mass="44602">MNRSFLLRITLALLLSLPLAACHRDDEAATSQGDGHSHEAATDEAPRGPHRGRLLQDGAFAIELAVFEDGVPPEFHAWATKGGKALAPADVKLEVSLARLDGETNRFTFVPAGDFLRGDGIVTEPHSFSVLVKAEHAGATHEWRYDSFEGRVTIAAASAQAAGLGVAIAGPRLIRDVLPLYGRIASDPEAVREVTARFPGIVKSVTRSLGETVKAGDVLARVESNDSLQVYAVTAPIAGVVTARRVQPGEHAGAAPLFTISDLSRGGAELSVFPRDLARLRVGQDVRLRSVEGERSIAGRIARLAPSGSDASQALRAWVRFDAPDASWTPGLHVQAEVLTGGADVPLAVKRSALQAFRDFTVVFAKVGDTYEVRMLELGRSDGEYVEVLSGLKPGAEYVAENSYLVKADIEKSGASHDH</sequence>
<feature type="domain" description="CzcB-like C-terminal circularly permuted SH3-like" evidence="6">
    <location>
        <begin position="347"/>
        <end position="407"/>
    </location>
</feature>
<dbReference type="InterPro" id="IPR058649">
    <property type="entry name" value="CzcB_C"/>
</dbReference>
<gene>
    <name evidence="7" type="ORF">DFR24_4339</name>
</gene>
<dbReference type="PANTHER" id="PTHR30097:SF4">
    <property type="entry name" value="SLR6042 PROTEIN"/>
    <property type="match status" value="1"/>
</dbReference>
<dbReference type="PANTHER" id="PTHR30097">
    <property type="entry name" value="CATION EFFLUX SYSTEM PROTEIN CUSB"/>
    <property type="match status" value="1"/>
</dbReference>
<proteinExistence type="predicted"/>
<feature type="chain" id="PRO_5030099487" evidence="3">
    <location>
        <begin position="22"/>
        <end position="419"/>
    </location>
</feature>
<keyword evidence="1" id="KW-0813">Transport</keyword>
<keyword evidence="3" id="KW-0732">Signal</keyword>